<proteinExistence type="predicted"/>
<sequence>MAENANEVQRSSKIDVGAALTNKLTEKPQALEHLLNIIDRLDTLDEFSAILQAQKESATDVMVQRVADNIMTSLSMLDSFSGEEQLSMIKKIGEKSESLKNGIEKIDELERSGTLQILKEMGDFAAGFAKGTTDAMIERMAGTAEKLAELTDVLSDENMAGLVKKTQQISKSLESSLEKIDELERSGTLQILKEMGDFAAGFAKGTTDAMIERMAGTAEKLAELTDLTLQYNIKPLLDAGQGFIDSNTLNDLVELANGVASARRMMTDGLIDRAVGTGLDMVEAILTQLDVKELVKALDCSMHETLTEADDEKYHKGGIFSLISLTKDKDVIFGLKFMMLLAKNLTKNLRENQQSIFISSSFGKED</sequence>
<organism evidence="1 2">
    <name type="scientific">Candidatus Acidulodesulfobacterium ferriphilum</name>
    <dbReference type="NCBI Taxonomy" id="2597223"/>
    <lineage>
        <taxon>Bacteria</taxon>
        <taxon>Deltaproteobacteria</taxon>
        <taxon>Candidatus Acidulodesulfobacterales</taxon>
        <taxon>Candidatus Acidulodesulfobacterium</taxon>
    </lineage>
</organism>
<dbReference type="Proteomes" id="UP000320813">
    <property type="component" value="Unassembled WGS sequence"/>
</dbReference>
<dbReference type="AlphaFoldDB" id="A0A519BAA4"/>
<name>A0A519BAA4_9DELT</name>
<dbReference type="EMBL" id="SGBD01000004">
    <property type="protein sequence ID" value="RZD14144.1"/>
    <property type="molecule type" value="Genomic_DNA"/>
</dbReference>
<comment type="caution">
    <text evidence="1">The sequence shown here is derived from an EMBL/GenBank/DDBJ whole genome shotgun (WGS) entry which is preliminary data.</text>
</comment>
<evidence type="ECO:0008006" key="3">
    <source>
        <dbReference type="Google" id="ProtNLM"/>
    </source>
</evidence>
<evidence type="ECO:0000313" key="2">
    <source>
        <dbReference type="Proteomes" id="UP000320813"/>
    </source>
</evidence>
<reference evidence="1 2" key="1">
    <citation type="submission" date="2019-01" db="EMBL/GenBank/DDBJ databases">
        <title>Insights into ecological role of a new deltaproteobacterial order Candidatus Sinidesulfobacterales (Sva0485) by metagenomics and metatranscriptomics.</title>
        <authorList>
            <person name="Tan S."/>
            <person name="Liu J."/>
            <person name="Fang Y."/>
            <person name="Hedlund B.P."/>
            <person name="Lian Z.H."/>
            <person name="Huang L.Y."/>
            <person name="Li J.T."/>
            <person name="Huang L.N."/>
            <person name="Li W.J."/>
            <person name="Jiang H.C."/>
            <person name="Dong H.L."/>
            <person name="Shu W.S."/>
        </authorList>
    </citation>
    <scope>NUCLEOTIDE SEQUENCE [LARGE SCALE GENOMIC DNA]</scope>
    <source>
        <strain evidence="1">AP3</strain>
    </source>
</reference>
<protein>
    <recommendedName>
        <fullName evidence="3">DUF1641 domain-containing protein</fullName>
    </recommendedName>
</protein>
<gene>
    <name evidence="1" type="ORF">EVJ47_07895</name>
</gene>
<evidence type="ECO:0000313" key="1">
    <source>
        <dbReference type="EMBL" id="RZD14144.1"/>
    </source>
</evidence>
<accession>A0A519BAA4</accession>